<proteinExistence type="predicted"/>
<dbReference type="PROSITE" id="PS51208">
    <property type="entry name" value="AUTOTRANSPORTER"/>
    <property type="match status" value="1"/>
</dbReference>
<gene>
    <name evidence="5" type="ORF">F2P47_16895</name>
</gene>
<evidence type="ECO:0000259" key="4">
    <source>
        <dbReference type="PROSITE" id="PS51208"/>
    </source>
</evidence>
<protein>
    <submittedName>
        <fullName evidence="5">Autotransporter domain-containing protein</fullName>
    </submittedName>
</protein>
<keyword evidence="6" id="KW-1185">Reference proteome</keyword>
<dbReference type="RefSeq" id="WP_152217565.1">
    <property type="nucleotide sequence ID" value="NZ_WESC01000021.1"/>
</dbReference>
<dbReference type="AlphaFoldDB" id="A0A6N6VD33"/>
<evidence type="ECO:0000313" key="5">
    <source>
        <dbReference type="EMBL" id="KAB7738480.1"/>
    </source>
</evidence>
<feature type="signal peptide" evidence="3">
    <location>
        <begin position="1"/>
        <end position="44"/>
    </location>
</feature>
<feature type="chain" id="PRO_5027023478" evidence="3">
    <location>
        <begin position="45"/>
        <end position="1164"/>
    </location>
</feature>
<dbReference type="InterPro" id="IPR013425">
    <property type="entry name" value="Autotrns_rpt"/>
</dbReference>
<evidence type="ECO:0000256" key="3">
    <source>
        <dbReference type="SAM" id="SignalP"/>
    </source>
</evidence>
<sequence>MSLWPVAACACTDKRGFRRSELRPFLLATTAVAALLAFEPAALADGGAGGAAGSGVFAGGGAGGTGAEGSAGSAGGNDSFYGAGGGGGGAAGGGAGGQGGAGSAGTHAAGGTSVSPDGANGADAIVVYINPDGGSGGGGGAGGAHGTVVGSLANTVSISGGNGGNGGNGGAGGGTGAGGGGGGGAGGFGAVITGTGNSSNSGGGTITGGAGGNGGAGGSPGAEGGNGGVGGDGGDGVALTGSAITFTNSSAVTGGAGGNGGAGGGGVSASGFGGNGGKGGAGISVVGATIDNLGTITGGAGGLGGAAGGGGFTNPTDGADGAGGAGIAGSNLTVINSGTISGGLSGDGVTRANAITFTGGANKLTFGNTTSGLTGNIDVTGSLTFDQSSVNTTVDNNITGTGSVAKTGSATVKLSGDNTYTGGTTLNEGTLMAGSSTAFGTGSVGVASGATLDINGQSLVIGSLSDVSGAGGTVTNADTVANSLTVGGDNSSTTFSGVIEDGVHALGVIKEGTGTFTLAGTNTYSFGTVVTGGTLAITNADALGSGTLALENGTTLEFSGSGINLANDVTVAGDPTFTVGADNIDTISGVIADGGTPGDVVKDGDGTLILSATNTYTGATTVEAGTLDVTGSIAGSSLTTINSGATLIGTGTVGNVEVGSGGTFAPGAAGAAGTSTTVSGTLTLDNGSTYLAAIGASTASYADVSGTATLGGTLLADFDISNYLTKTPYTLLHSGGLGGTTFDTFTTSNLLSGFAANVEYTNSDVLLDLTAALGAGDTLDGNQQSVASGLNNYFNGGGTLTPNFLPVFGLTGGNLAGALSELSGEVATGGAHGSFQLMNEFLGLFSGVPGMNVPTNSAISFAPEPGPALPAAARAYASTSDVPMPSTEGWSLWGTGFGGANRSDGNPAAGTHDVKASDYGFAVGADYHYSADTILGFAIAGGSTSWDLSQGLGSGDSDALQLGVHAATRSGPVYLSAALGFANHWMTTDRHAFGDHLTSDFTAQSYAARLEAGYRLEPLPSLGVTPYGAMQVQHFRSPGHGESDLNGGGYALSYDAMSLTDTRSELGARIDQAATFGNSRLILSAGAAWAHDWATDPSATAGFQSLPGSSFVVSGVTSPENAALVSAGAELELAPDWTLGAKFDGEFASGYRSYAGTGTLRYSW</sequence>
<evidence type="ECO:0000256" key="1">
    <source>
        <dbReference type="ARBA" id="ARBA00022729"/>
    </source>
</evidence>
<dbReference type="InterPro" id="IPR036709">
    <property type="entry name" value="Autotransporte_beta_dom_sf"/>
</dbReference>
<dbReference type="Pfam" id="PF03797">
    <property type="entry name" value="Autotransporter"/>
    <property type="match status" value="1"/>
</dbReference>
<accession>A0A6N6VD33</accession>
<dbReference type="Proteomes" id="UP000468901">
    <property type="component" value="Unassembled WGS sequence"/>
</dbReference>
<reference evidence="5 6" key="1">
    <citation type="submission" date="2019-09" db="EMBL/GenBank/DDBJ databases">
        <title>Parvibaculum sedimenti sp. nov., isolated from sediment.</title>
        <authorList>
            <person name="Wang Y."/>
        </authorList>
    </citation>
    <scope>NUCLEOTIDE SEQUENCE [LARGE SCALE GENOMIC DNA]</scope>
    <source>
        <strain evidence="5 6">HXT-9</strain>
    </source>
</reference>
<dbReference type="SMART" id="SM00869">
    <property type="entry name" value="Autotransporter"/>
    <property type="match status" value="1"/>
</dbReference>
<comment type="caution">
    <text evidence="5">The sequence shown here is derived from an EMBL/GenBank/DDBJ whole genome shotgun (WGS) entry which is preliminary data.</text>
</comment>
<dbReference type="Gene3D" id="2.40.128.130">
    <property type="entry name" value="Autotransporter beta-domain"/>
    <property type="match status" value="1"/>
</dbReference>
<dbReference type="SUPFAM" id="SSF51126">
    <property type="entry name" value="Pectin lyase-like"/>
    <property type="match status" value="1"/>
</dbReference>
<name>A0A6N6VD33_9HYPH</name>
<dbReference type="NCBIfam" id="TIGR02601">
    <property type="entry name" value="autotrns_rpt"/>
    <property type="match status" value="3"/>
</dbReference>
<dbReference type="PRINTS" id="PR01228">
    <property type="entry name" value="EGGSHELL"/>
</dbReference>
<feature type="region of interest" description="Disordered" evidence="2">
    <location>
        <begin position="92"/>
        <end position="115"/>
    </location>
</feature>
<keyword evidence="1 3" id="KW-0732">Signal</keyword>
<dbReference type="InterPro" id="IPR005546">
    <property type="entry name" value="Autotransporte_beta"/>
</dbReference>
<dbReference type="EMBL" id="WESC01000021">
    <property type="protein sequence ID" value="KAB7738480.1"/>
    <property type="molecule type" value="Genomic_DNA"/>
</dbReference>
<dbReference type="Pfam" id="PF12951">
    <property type="entry name" value="PATR"/>
    <property type="match status" value="3"/>
</dbReference>
<evidence type="ECO:0000313" key="6">
    <source>
        <dbReference type="Proteomes" id="UP000468901"/>
    </source>
</evidence>
<organism evidence="5 6">
    <name type="scientific">Parvibaculum sedimenti</name>
    <dbReference type="NCBI Taxonomy" id="2608632"/>
    <lineage>
        <taxon>Bacteria</taxon>
        <taxon>Pseudomonadati</taxon>
        <taxon>Pseudomonadota</taxon>
        <taxon>Alphaproteobacteria</taxon>
        <taxon>Hyphomicrobiales</taxon>
        <taxon>Parvibaculaceae</taxon>
        <taxon>Parvibaculum</taxon>
    </lineage>
</organism>
<dbReference type="SUPFAM" id="SSF103515">
    <property type="entry name" value="Autotransporter"/>
    <property type="match status" value="1"/>
</dbReference>
<feature type="domain" description="Autotransporter" evidence="4">
    <location>
        <begin position="885"/>
        <end position="1164"/>
    </location>
</feature>
<feature type="region of interest" description="Disordered" evidence="2">
    <location>
        <begin position="202"/>
        <end position="230"/>
    </location>
</feature>
<evidence type="ECO:0000256" key="2">
    <source>
        <dbReference type="SAM" id="MobiDB-lite"/>
    </source>
</evidence>
<dbReference type="InterPro" id="IPR011050">
    <property type="entry name" value="Pectin_lyase_fold/virulence"/>
</dbReference>
<feature type="compositionally biased region" description="Gly residues" evidence="2">
    <location>
        <begin position="92"/>
        <end position="103"/>
    </location>
</feature>